<reference evidence="2 3" key="1">
    <citation type="submission" date="2019-01" db="EMBL/GenBank/DDBJ databases">
        <title>Genome sequence of the Antarctic species Gelidibacter gilvus ACAM 158(T).</title>
        <authorList>
            <person name="Bowman J.P."/>
        </authorList>
    </citation>
    <scope>NUCLEOTIDE SEQUENCE [LARGE SCALE GENOMIC DNA]</scope>
    <source>
        <strain evidence="2 3">IC158</strain>
    </source>
</reference>
<dbReference type="NCBIfam" id="NF033573">
    <property type="entry name" value="transpos_IS200"/>
    <property type="match status" value="1"/>
</dbReference>
<name>A0A4Q0XCZ0_9FLAO</name>
<evidence type="ECO:0000313" key="2">
    <source>
        <dbReference type="EMBL" id="RXJ45811.1"/>
    </source>
</evidence>
<dbReference type="EMBL" id="SDDZ01000010">
    <property type="protein sequence ID" value="RXJ45811.1"/>
    <property type="molecule type" value="Genomic_DNA"/>
</dbReference>
<protein>
    <submittedName>
        <fullName evidence="2">IS200/IS605 family transposase</fullName>
    </submittedName>
</protein>
<comment type="caution">
    <text evidence="2">The sequence shown here is derived from an EMBL/GenBank/DDBJ whole genome shotgun (WGS) entry which is preliminary data.</text>
</comment>
<dbReference type="InterPro" id="IPR036515">
    <property type="entry name" value="Transposase_17_sf"/>
</dbReference>
<dbReference type="SMART" id="SM01321">
    <property type="entry name" value="Y1_Tnp"/>
    <property type="match status" value="1"/>
</dbReference>
<gene>
    <name evidence="2" type="primary">tnpA</name>
    <name evidence="2" type="ORF">ESZ48_14615</name>
</gene>
<sequence length="158" mass="18808">MANTFTQMYVQVIFAVKGRENLISEIHREEIEKYSCGIINNNKSKPIAIYYNPDHVHILIGMNPSLSFLDLVRDIKADSSRWINQKRRINGQFRWQEGYGAFTYSKSHVDKVVKYIWRQSEHHKKLSFKQEYLELLKRYDIEFEENIFLSAMNKINNG</sequence>
<dbReference type="Proteomes" id="UP000289792">
    <property type="component" value="Unassembled WGS sequence"/>
</dbReference>
<dbReference type="Pfam" id="PF01797">
    <property type="entry name" value="Y1_Tnp"/>
    <property type="match status" value="1"/>
</dbReference>
<organism evidence="2 3">
    <name type="scientific">Gelidibacter gilvus</name>
    <dbReference type="NCBI Taxonomy" id="59602"/>
    <lineage>
        <taxon>Bacteria</taxon>
        <taxon>Pseudomonadati</taxon>
        <taxon>Bacteroidota</taxon>
        <taxon>Flavobacteriia</taxon>
        <taxon>Flavobacteriales</taxon>
        <taxon>Flavobacteriaceae</taxon>
        <taxon>Gelidibacter</taxon>
    </lineage>
</organism>
<dbReference type="PANTHER" id="PTHR33360:SF2">
    <property type="entry name" value="TRANSPOSASE FOR INSERTION SEQUENCE ELEMENT IS200"/>
    <property type="match status" value="1"/>
</dbReference>
<dbReference type="AlphaFoldDB" id="A0A4Q0XCZ0"/>
<dbReference type="OrthoDB" id="9797997at2"/>
<evidence type="ECO:0000259" key="1">
    <source>
        <dbReference type="SMART" id="SM01321"/>
    </source>
</evidence>
<feature type="domain" description="Transposase IS200-like" evidence="1">
    <location>
        <begin position="5"/>
        <end position="119"/>
    </location>
</feature>
<dbReference type="RefSeq" id="WP_129018243.1">
    <property type="nucleotide sequence ID" value="NZ_SDDZ01000010.1"/>
</dbReference>
<evidence type="ECO:0000313" key="3">
    <source>
        <dbReference type="Proteomes" id="UP000289792"/>
    </source>
</evidence>
<dbReference type="GO" id="GO:0004803">
    <property type="term" value="F:transposase activity"/>
    <property type="evidence" value="ECO:0007669"/>
    <property type="project" value="InterPro"/>
</dbReference>
<dbReference type="PANTHER" id="PTHR33360">
    <property type="entry name" value="TRANSPOSASE FOR INSERTION SEQUENCE ELEMENT IS200"/>
    <property type="match status" value="1"/>
</dbReference>
<dbReference type="GO" id="GO:0003677">
    <property type="term" value="F:DNA binding"/>
    <property type="evidence" value="ECO:0007669"/>
    <property type="project" value="InterPro"/>
</dbReference>
<accession>A0A4Q0XCZ0</accession>
<dbReference type="Gene3D" id="3.30.70.1290">
    <property type="entry name" value="Transposase IS200-like"/>
    <property type="match status" value="1"/>
</dbReference>
<proteinExistence type="predicted"/>
<keyword evidence="3" id="KW-1185">Reference proteome</keyword>
<dbReference type="GO" id="GO:0006313">
    <property type="term" value="P:DNA transposition"/>
    <property type="evidence" value="ECO:0007669"/>
    <property type="project" value="InterPro"/>
</dbReference>
<dbReference type="InterPro" id="IPR002686">
    <property type="entry name" value="Transposase_17"/>
</dbReference>
<dbReference type="SUPFAM" id="SSF143422">
    <property type="entry name" value="Transposase IS200-like"/>
    <property type="match status" value="1"/>
</dbReference>